<evidence type="ECO:0000313" key="1">
    <source>
        <dbReference type="EMBL" id="KAF7781586.1"/>
    </source>
</evidence>
<dbReference type="Gene3D" id="3.90.330.10">
    <property type="entry name" value="Nitrile hydratase alpha /Thiocyanate hydrolase gamma"/>
    <property type="match status" value="1"/>
</dbReference>
<accession>A0A8T0C126</accession>
<dbReference type="InterPro" id="IPR036648">
    <property type="entry name" value="CN_Hdrase_a/SCN_Hdrase_g_sf"/>
</dbReference>
<dbReference type="EMBL" id="AHCD03000044">
    <property type="protein sequence ID" value="KAF7781586.1"/>
    <property type="molecule type" value="Genomic_DNA"/>
</dbReference>
<dbReference type="SUPFAM" id="SSF56209">
    <property type="entry name" value="Nitrile hydratase alpha chain"/>
    <property type="match status" value="1"/>
</dbReference>
<gene>
    <name evidence="1" type="ORF">PRUB_b0852</name>
</gene>
<name>A0A8T0C126_9GAMM</name>
<reference evidence="1 2" key="1">
    <citation type="journal article" date="2012" name="J. Bacteriol.">
        <title>Genome sequence of the cycloprodigiosin-producing bacterial strain Pseudoalteromonas rubra ATCC 29570(T).</title>
        <authorList>
            <person name="Xie B.B."/>
            <person name="Shu Y.L."/>
            <person name="Qin Q.L."/>
            <person name="Rong J.C."/>
            <person name="Zhang X.Y."/>
            <person name="Chen X.L."/>
            <person name="Zhou B.C."/>
            <person name="Zhang Y.Z."/>
        </authorList>
    </citation>
    <scope>NUCLEOTIDE SEQUENCE [LARGE SCALE GENOMIC DNA]</scope>
    <source>
        <strain evidence="1 2">DSM 6842</strain>
    </source>
</reference>
<sequence length="251" mass="27743">MSANKPAGLGDTAFGSFSGSLQVLFDESVLDGASVHESWSHAWGRAVAYAWESEQNKEMLLSNPVAVLAMFNFTLPAGVELQVVDANRNEEQSITIAATETELQYQRQNLKPGYFKAYLVDPETIVPSPEHGFVDFKLVSADNSSYFSTTKKWTDVPVNGWVEIPGSGVIVKHPSGRLWFVTTEEIAEDSVEWSNTRTSQMLDDFVSSNPSFLNLGSTVIMKLPPKPEEQQDVAMSLMDYDALGKIYPFTT</sequence>
<dbReference type="Proteomes" id="UP000016480">
    <property type="component" value="Unassembled WGS sequence"/>
</dbReference>
<evidence type="ECO:0000313" key="2">
    <source>
        <dbReference type="Proteomes" id="UP000016480"/>
    </source>
</evidence>
<dbReference type="AlphaFoldDB" id="A0A8T0C126"/>
<comment type="caution">
    <text evidence="1">The sequence shown here is derived from an EMBL/GenBank/DDBJ whole genome shotgun (WGS) entry which is preliminary data.</text>
</comment>
<protein>
    <submittedName>
        <fullName evidence="1">Uncharacterized protein</fullName>
    </submittedName>
</protein>
<dbReference type="GO" id="GO:0046914">
    <property type="term" value="F:transition metal ion binding"/>
    <property type="evidence" value="ECO:0007669"/>
    <property type="project" value="InterPro"/>
</dbReference>
<proteinExistence type="predicted"/>
<organism evidence="1 2">
    <name type="scientific">Pseudoalteromonas rubra</name>
    <dbReference type="NCBI Taxonomy" id="43658"/>
    <lineage>
        <taxon>Bacteria</taxon>
        <taxon>Pseudomonadati</taxon>
        <taxon>Pseudomonadota</taxon>
        <taxon>Gammaproteobacteria</taxon>
        <taxon>Alteromonadales</taxon>
        <taxon>Pseudoalteromonadaceae</taxon>
        <taxon>Pseudoalteromonas</taxon>
    </lineage>
</organism>
<dbReference type="GO" id="GO:0003824">
    <property type="term" value="F:catalytic activity"/>
    <property type="evidence" value="ECO:0007669"/>
    <property type="project" value="InterPro"/>
</dbReference>
<dbReference type="RefSeq" id="WP_010380443.1">
    <property type="nucleotide sequence ID" value="NZ_AHCD03000044.1"/>
</dbReference>
<dbReference type="GeneID" id="61360467"/>